<sequence>MKAYQMKEVMTMLTVNQAECMRDPSKYVPFGIELFNEEQLDMFDAEMDKFYSQMNFDR</sequence>
<dbReference type="Proteomes" id="UP000225947">
    <property type="component" value="Segment"/>
</dbReference>
<accession>A0A172PZX6</accession>
<evidence type="ECO:0000313" key="2">
    <source>
        <dbReference type="Proteomes" id="UP000225947"/>
    </source>
</evidence>
<dbReference type="EMBL" id="KU935715">
    <property type="protein sequence ID" value="AND75162.1"/>
    <property type="molecule type" value="Genomic_DNA"/>
</dbReference>
<name>A0A172PZX6_9CAUD</name>
<keyword evidence="2" id="KW-1185">Reference proteome</keyword>
<organism evidence="1 2">
    <name type="scientific">Acinetobacter phage vB_AbaM_ME3</name>
    <dbReference type="NCBI Taxonomy" id="1837876"/>
    <lineage>
        <taxon>Viruses</taxon>
        <taxon>Duplodnaviria</taxon>
        <taxon>Heunggongvirae</taxon>
        <taxon>Uroviricota</taxon>
        <taxon>Caudoviricetes</taxon>
        <taxon>Metrivirus</taxon>
        <taxon>Metrivirus ME3</taxon>
    </lineage>
</organism>
<gene>
    <name evidence="1" type="ORF">ME3_1</name>
</gene>
<protein>
    <submittedName>
        <fullName evidence="1">Uncharacterized protein</fullName>
    </submittedName>
</protein>
<proteinExistence type="predicted"/>
<evidence type="ECO:0000313" key="1">
    <source>
        <dbReference type="EMBL" id="AND75162.1"/>
    </source>
</evidence>
<reference evidence="2" key="1">
    <citation type="submission" date="2016-03" db="EMBL/GenBank/DDBJ databases">
        <title>Characterization of Acinetobacter baumannii phage vB_AbaM_ME3.</title>
        <authorList>
            <person name="Buttimer C.T.H."/>
            <person name="Elbreki M."/>
            <person name="Coffey A."/>
        </authorList>
    </citation>
    <scope>NUCLEOTIDE SEQUENCE [LARGE SCALE GENOMIC DNA]</scope>
</reference>